<organism evidence="2 3">
    <name type="scientific">Dendrobium nobile</name>
    <name type="common">Orchid</name>
    <dbReference type="NCBI Taxonomy" id="94219"/>
    <lineage>
        <taxon>Eukaryota</taxon>
        <taxon>Viridiplantae</taxon>
        <taxon>Streptophyta</taxon>
        <taxon>Embryophyta</taxon>
        <taxon>Tracheophyta</taxon>
        <taxon>Spermatophyta</taxon>
        <taxon>Magnoliopsida</taxon>
        <taxon>Liliopsida</taxon>
        <taxon>Asparagales</taxon>
        <taxon>Orchidaceae</taxon>
        <taxon>Epidendroideae</taxon>
        <taxon>Malaxideae</taxon>
        <taxon>Dendrobiinae</taxon>
        <taxon>Dendrobium</taxon>
    </lineage>
</organism>
<proteinExistence type="predicted"/>
<accession>A0A8T3ACW1</accession>
<name>A0A8T3ACW1_DENNO</name>
<sequence length="79" mass="9077">MACVVWIEERVEASTSPEIPLKDQELESERGHGYLRARKKNLEPERKRIRFPKMKASSPPAKRLPTFCSAPNTKMVPAR</sequence>
<protein>
    <submittedName>
        <fullName evidence="2">Uncharacterized protein</fullName>
    </submittedName>
</protein>
<dbReference type="Proteomes" id="UP000829196">
    <property type="component" value="Unassembled WGS sequence"/>
</dbReference>
<evidence type="ECO:0000313" key="3">
    <source>
        <dbReference type="Proteomes" id="UP000829196"/>
    </source>
</evidence>
<evidence type="ECO:0000313" key="2">
    <source>
        <dbReference type="EMBL" id="KAI0493959.1"/>
    </source>
</evidence>
<comment type="caution">
    <text evidence="2">The sequence shown here is derived from an EMBL/GenBank/DDBJ whole genome shotgun (WGS) entry which is preliminary data.</text>
</comment>
<evidence type="ECO:0000256" key="1">
    <source>
        <dbReference type="SAM" id="MobiDB-lite"/>
    </source>
</evidence>
<feature type="region of interest" description="Disordered" evidence="1">
    <location>
        <begin position="52"/>
        <end position="79"/>
    </location>
</feature>
<dbReference type="EMBL" id="JAGYWB010000017">
    <property type="protein sequence ID" value="KAI0493959.1"/>
    <property type="molecule type" value="Genomic_DNA"/>
</dbReference>
<gene>
    <name evidence="2" type="ORF">KFK09_024089</name>
</gene>
<dbReference type="AlphaFoldDB" id="A0A8T3ACW1"/>
<reference evidence="2" key="1">
    <citation type="journal article" date="2022" name="Front. Genet.">
        <title>Chromosome-Scale Assembly of the Dendrobium nobile Genome Provides Insights Into the Molecular Mechanism of the Biosynthesis of the Medicinal Active Ingredient of Dendrobium.</title>
        <authorList>
            <person name="Xu Q."/>
            <person name="Niu S.-C."/>
            <person name="Li K.-L."/>
            <person name="Zheng P.-J."/>
            <person name="Zhang X.-J."/>
            <person name="Jia Y."/>
            <person name="Liu Y."/>
            <person name="Niu Y.-X."/>
            <person name="Yu L.-H."/>
            <person name="Chen D.-F."/>
            <person name="Zhang G.-Q."/>
        </authorList>
    </citation>
    <scope>NUCLEOTIDE SEQUENCE</scope>
    <source>
        <tissue evidence="2">Leaf</tissue>
    </source>
</reference>
<keyword evidence="3" id="KW-1185">Reference proteome</keyword>